<feature type="domain" description="Plastocyanin-like" evidence="6">
    <location>
        <begin position="287"/>
        <end position="399"/>
    </location>
</feature>
<dbReference type="PROSITE" id="PS00080">
    <property type="entry name" value="MULTICOPPER_OXIDASE2"/>
    <property type="match status" value="1"/>
</dbReference>
<feature type="domain" description="Plastocyanin-like" evidence="5">
    <location>
        <begin position="580"/>
        <end position="683"/>
    </location>
</feature>
<organism evidence="7 8">
    <name type="scientific">Paenibacillus mucilaginosus K02</name>
    <dbReference type="NCBI Taxonomy" id="997761"/>
    <lineage>
        <taxon>Bacteria</taxon>
        <taxon>Bacillati</taxon>
        <taxon>Bacillota</taxon>
        <taxon>Bacilli</taxon>
        <taxon>Bacillales</taxon>
        <taxon>Paenibacillaceae</taxon>
        <taxon>Paenibacillus</taxon>
    </lineage>
</organism>
<evidence type="ECO:0000256" key="3">
    <source>
        <dbReference type="ARBA" id="ARBA00023008"/>
    </source>
</evidence>
<dbReference type="InterPro" id="IPR008972">
    <property type="entry name" value="Cupredoxin"/>
</dbReference>
<name>I0BDU5_9BACL</name>
<feature type="transmembrane region" description="Helical" evidence="4">
    <location>
        <begin position="44"/>
        <end position="70"/>
    </location>
</feature>
<dbReference type="Proteomes" id="UP000007392">
    <property type="component" value="Chromosome"/>
</dbReference>
<dbReference type="SUPFAM" id="SSF49503">
    <property type="entry name" value="Cupredoxins"/>
    <property type="match status" value="3"/>
</dbReference>
<evidence type="ECO:0000313" key="8">
    <source>
        <dbReference type="Proteomes" id="UP000007392"/>
    </source>
</evidence>
<feature type="transmembrane region" description="Helical" evidence="4">
    <location>
        <begin position="82"/>
        <end position="98"/>
    </location>
</feature>
<keyword evidence="2" id="KW-0560">Oxidoreductase</keyword>
<evidence type="ECO:0000256" key="1">
    <source>
        <dbReference type="ARBA" id="ARBA00022723"/>
    </source>
</evidence>
<keyword evidence="1" id="KW-0479">Metal-binding</keyword>
<feature type="transmembrane region" description="Helical" evidence="4">
    <location>
        <begin position="6"/>
        <end position="32"/>
    </location>
</feature>
<sequence length="702" mass="77315">MIMAAIYAGIPLTLVMTALWALASCIVTWLCYAASPKRLRVWTAVLLWICGLAIVLSAAWHCLILGVYAAKGWLFVEGTVKTAVPVMLLSHLSYILFARPQLRAIRMMAADEALVNLQSKASHPRFVIPVYAAGAASGLNALSTIFSQPVLPGFMEIMQWPALLLIILFIPFAVIRRRYQAMLNGRFLIKPIGERLLTAAASVTLSLLMAGAGVGSAALLERNASLLPEASDMMNHHEVDEGGGVPTALTAIHTHDAHHGHVNGVEVAALTGDISAPADVRFELTAQKQSVTLTSGAIVEAWTYNGELAPQLRVKQGEMVEVRLVNKDIEKGVTIHWHGYNVPNAMDGVPGMTQNIVRPGEDFTYKFRADQAGTYWFHSHQQASEQVGKGLFGSLLVDPLRETEETDSELVVIQHTWKTSQGQLKAFGDEDQKQFKQVEPGNKIKLRIINTDHQSQKYRLQGTDYRITSIDGMQILKPEPLVNQTSFRIASGGRYDVTFTMPDHPVQLLTGGSSGAGGPSILFHTGIPPEHSELGEESREFDPAVYGKPLANNLTSAAAFDREFTMIMGNRLGFYNGQLRFLWTINGKVHPYTPMFAVKEGDKVKTTFVNRSLAEHPMHLHGHHMTVLKKNGREVKAPWQTDTLNVLPGESYEVAFLADNPGMWMDHCHNLDHAATGMILHLMYDHVLPSYEVGMRSGNLPD</sequence>
<dbReference type="InterPro" id="IPR045087">
    <property type="entry name" value="Cu-oxidase_fam"/>
</dbReference>
<evidence type="ECO:0000313" key="7">
    <source>
        <dbReference type="EMBL" id="AFH60542.1"/>
    </source>
</evidence>
<evidence type="ECO:0000259" key="6">
    <source>
        <dbReference type="Pfam" id="PF07732"/>
    </source>
</evidence>
<keyword evidence="4" id="KW-0472">Membrane</keyword>
<dbReference type="Gene3D" id="2.60.40.420">
    <property type="entry name" value="Cupredoxins - blue copper proteins"/>
    <property type="match status" value="2"/>
</dbReference>
<keyword evidence="4" id="KW-1133">Transmembrane helix</keyword>
<dbReference type="HOGENOM" id="CLU_009100_6_2_9"/>
<dbReference type="Pfam" id="PF07731">
    <property type="entry name" value="Cu-oxidase_2"/>
    <property type="match status" value="1"/>
</dbReference>
<dbReference type="EMBL" id="CP003422">
    <property type="protein sequence ID" value="AFH60542.1"/>
    <property type="molecule type" value="Genomic_DNA"/>
</dbReference>
<accession>I0BDU5</accession>
<keyword evidence="4" id="KW-0812">Transmembrane</keyword>
<dbReference type="InterPro" id="IPR002355">
    <property type="entry name" value="Cu_oxidase_Cu_BS"/>
</dbReference>
<dbReference type="PATRIC" id="fig|997761.3.peg.1463"/>
<dbReference type="GO" id="GO:0005507">
    <property type="term" value="F:copper ion binding"/>
    <property type="evidence" value="ECO:0007669"/>
    <property type="project" value="InterPro"/>
</dbReference>
<feature type="transmembrane region" description="Helical" evidence="4">
    <location>
        <begin position="126"/>
        <end position="146"/>
    </location>
</feature>
<dbReference type="CDD" id="cd13861">
    <property type="entry name" value="CuRO_1_CumA_like"/>
    <property type="match status" value="1"/>
</dbReference>
<dbReference type="KEGG" id="pmw:B2K_07380"/>
<dbReference type="OrthoDB" id="9757546at2"/>
<dbReference type="PANTHER" id="PTHR11709:SF394">
    <property type="entry name" value="FI03373P-RELATED"/>
    <property type="match status" value="1"/>
</dbReference>
<evidence type="ECO:0000259" key="5">
    <source>
        <dbReference type="Pfam" id="PF07731"/>
    </source>
</evidence>
<dbReference type="GO" id="GO:0016491">
    <property type="term" value="F:oxidoreductase activity"/>
    <property type="evidence" value="ECO:0007669"/>
    <property type="project" value="UniProtKB-KW"/>
</dbReference>
<evidence type="ECO:0000256" key="2">
    <source>
        <dbReference type="ARBA" id="ARBA00023002"/>
    </source>
</evidence>
<dbReference type="CDD" id="cd04202">
    <property type="entry name" value="CuRO_D2_2dMcoN_like"/>
    <property type="match status" value="1"/>
</dbReference>
<protein>
    <submittedName>
        <fullName evidence="7">Multicopper oxidase</fullName>
    </submittedName>
</protein>
<dbReference type="InterPro" id="IPR011707">
    <property type="entry name" value="Cu-oxidase-like_N"/>
</dbReference>
<keyword evidence="3" id="KW-0186">Copper</keyword>
<evidence type="ECO:0000256" key="4">
    <source>
        <dbReference type="SAM" id="Phobius"/>
    </source>
</evidence>
<dbReference type="Pfam" id="PF07732">
    <property type="entry name" value="Cu-oxidase_3"/>
    <property type="match status" value="1"/>
</dbReference>
<gene>
    <name evidence="7" type="ORF">B2K_07380</name>
</gene>
<dbReference type="AlphaFoldDB" id="I0BDU5"/>
<proteinExistence type="predicted"/>
<feature type="transmembrane region" description="Helical" evidence="4">
    <location>
        <begin position="196"/>
        <end position="220"/>
    </location>
</feature>
<dbReference type="InterPro" id="IPR011706">
    <property type="entry name" value="Cu-oxidase_C"/>
</dbReference>
<dbReference type="PANTHER" id="PTHR11709">
    <property type="entry name" value="MULTI-COPPER OXIDASE"/>
    <property type="match status" value="1"/>
</dbReference>
<reference evidence="7 8" key="1">
    <citation type="submission" date="2013-06" db="EMBL/GenBank/DDBJ databases">
        <title>Complete genome sequence of Paenibacillus mucilaginosus K02.</title>
        <authorList>
            <person name="Xiao B."/>
            <person name="Sun L."/>
            <person name="Xiao L."/>
            <person name="Lian B."/>
        </authorList>
    </citation>
    <scope>NUCLEOTIDE SEQUENCE [LARGE SCALE GENOMIC DNA]</scope>
    <source>
        <strain evidence="7 8">K02</strain>
    </source>
</reference>
<feature type="transmembrane region" description="Helical" evidence="4">
    <location>
        <begin position="158"/>
        <end position="175"/>
    </location>
</feature>
<dbReference type="RefSeq" id="WP_014649826.1">
    <property type="nucleotide sequence ID" value="NC_017672.3"/>
</dbReference>